<dbReference type="GeneID" id="5431830"/>
<evidence type="ECO:0000313" key="2">
    <source>
        <dbReference type="EMBL" id="ATZ57138.1"/>
    </source>
</evidence>
<protein>
    <submittedName>
        <fullName evidence="2">Uncharacterized protein</fullName>
    </submittedName>
</protein>
<dbReference type="AlphaFoldDB" id="A0A384K2W9"/>
<dbReference type="EMBL" id="CP009818">
    <property type="protein sequence ID" value="ATZ57138.1"/>
    <property type="molecule type" value="Genomic_DNA"/>
</dbReference>
<reference evidence="2 3" key="1">
    <citation type="journal article" date="2011" name="PLoS Genet.">
        <title>Genomic analysis of the necrotrophic fungal pathogens Sclerotinia sclerotiorum and Botrytis cinerea.</title>
        <authorList>
            <person name="Amselem J."/>
            <person name="Cuomo C.A."/>
            <person name="van Kan J.A."/>
            <person name="Viaud M."/>
            <person name="Benito E.P."/>
            <person name="Couloux A."/>
            <person name="Coutinho P.M."/>
            <person name="de Vries R.P."/>
            <person name="Dyer P.S."/>
            <person name="Fillinger S."/>
            <person name="Fournier E."/>
            <person name="Gout L."/>
            <person name="Hahn M."/>
            <person name="Kohn L."/>
            <person name="Lapalu N."/>
            <person name="Plummer K.M."/>
            <person name="Pradier J.M."/>
            <person name="Quevillon E."/>
            <person name="Sharon A."/>
            <person name="Simon A."/>
            <person name="ten Have A."/>
            <person name="Tudzynski B."/>
            <person name="Tudzynski P."/>
            <person name="Wincker P."/>
            <person name="Andrew M."/>
            <person name="Anthouard V."/>
            <person name="Beever R.E."/>
            <person name="Beffa R."/>
            <person name="Benoit I."/>
            <person name="Bouzid O."/>
            <person name="Brault B."/>
            <person name="Chen Z."/>
            <person name="Choquer M."/>
            <person name="Collemare J."/>
            <person name="Cotton P."/>
            <person name="Danchin E.G."/>
            <person name="Da Silva C."/>
            <person name="Gautier A."/>
            <person name="Giraud C."/>
            <person name="Giraud T."/>
            <person name="Gonzalez C."/>
            <person name="Grossetete S."/>
            <person name="Guldener U."/>
            <person name="Henrissat B."/>
            <person name="Howlett B.J."/>
            <person name="Kodira C."/>
            <person name="Kretschmer M."/>
            <person name="Lappartient A."/>
            <person name="Leroch M."/>
            <person name="Levis C."/>
            <person name="Mauceli E."/>
            <person name="Neuveglise C."/>
            <person name="Oeser B."/>
            <person name="Pearson M."/>
            <person name="Poulain J."/>
            <person name="Poussereau N."/>
            <person name="Quesneville H."/>
            <person name="Rascle C."/>
            <person name="Schumacher J."/>
            <person name="Segurens B."/>
            <person name="Sexton A."/>
            <person name="Silva E."/>
            <person name="Sirven C."/>
            <person name="Soanes D.M."/>
            <person name="Talbot N.J."/>
            <person name="Templeton M."/>
            <person name="Yandava C."/>
            <person name="Yarden O."/>
            <person name="Zeng Q."/>
            <person name="Rollins J.A."/>
            <person name="Lebrun M.H."/>
            <person name="Dickman M."/>
        </authorList>
    </citation>
    <scope>NUCLEOTIDE SEQUENCE [LARGE SCALE GENOMIC DNA]</scope>
    <source>
        <strain evidence="2 3">B05.10</strain>
    </source>
</reference>
<dbReference type="RefSeq" id="XP_024552956.1">
    <property type="nucleotide sequence ID" value="XM_024697140.1"/>
</dbReference>
<evidence type="ECO:0000313" key="3">
    <source>
        <dbReference type="Proteomes" id="UP000001798"/>
    </source>
</evidence>
<gene>
    <name evidence="2" type="ORF">BCIN_14g03080</name>
</gene>
<feature type="compositionally biased region" description="Low complexity" evidence="1">
    <location>
        <begin position="137"/>
        <end position="154"/>
    </location>
</feature>
<proteinExistence type="predicted"/>
<feature type="compositionally biased region" description="Basic and acidic residues" evidence="1">
    <location>
        <begin position="56"/>
        <end position="65"/>
    </location>
</feature>
<name>A0A384K2W9_BOTFB</name>
<feature type="compositionally biased region" description="Basic residues" evidence="1">
    <location>
        <begin position="94"/>
        <end position="119"/>
    </location>
</feature>
<keyword evidence="3" id="KW-1185">Reference proteome</keyword>
<reference evidence="2 3" key="2">
    <citation type="journal article" date="2012" name="Eukaryot. Cell">
        <title>Genome update of Botrytis cinerea strains B05.10 and T4.</title>
        <authorList>
            <person name="Staats M."/>
            <person name="van Kan J.A."/>
        </authorList>
    </citation>
    <scope>NUCLEOTIDE SEQUENCE [LARGE SCALE GENOMIC DNA]</scope>
    <source>
        <strain evidence="2 3">B05.10</strain>
    </source>
</reference>
<feature type="compositionally biased region" description="Polar residues" evidence="1">
    <location>
        <begin position="19"/>
        <end position="32"/>
    </location>
</feature>
<feature type="region of interest" description="Disordered" evidence="1">
    <location>
        <begin position="1"/>
        <end position="208"/>
    </location>
</feature>
<dbReference type="Proteomes" id="UP000001798">
    <property type="component" value="Chromosome 14"/>
</dbReference>
<dbReference type="OrthoDB" id="3540363at2759"/>
<dbReference type="VEuPathDB" id="FungiDB:Bcin14g03080"/>
<accession>A0A384K2W9</accession>
<organism evidence="2 3">
    <name type="scientific">Botryotinia fuckeliana (strain B05.10)</name>
    <name type="common">Noble rot fungus</name>
    <name type="synonym">Botrytis cinerea</name>
    <dbReference type="NCBI Taxonomy" id="332648"/>
    <lineage>
        <taxon>Eukaryota</taxon>
        <taxon>Fungi</taxon>
        <taxon>Dikarya</taxon>
        <taxon>Ascomycota</taxon>
        <taxon>Pezizomycotina</taxon>
        <taxon>Leotiomycetes</taxon>
        <taxon>Helotiales</taxon>
        <taxon>Sclerotiniaceae</taxon>
        <taxon>Botrytis</taxon>
    </lineage>
</organism>
<feature type="region of interest" description="Disordered" evidence="1">
    <location>
        <begin position="542"/>
        <end position="579"/>
    </location>
</feature>
<sequence length="579" mass="65346">MGKGKKMAGNANKEPLGSRTKNSTYNSSPFKQENNDEGLSHFRAKGSSYMFGSIKQEGDNEDRFRSRSPLRNYQSPRRTRSQSRSRSPDGHYHSLSRTRRYSSHYRPRSRSPKNSRISHVHSQSPQRSRQFRRSRRSISSISAQKVSSSSPYRSRSPHQKGQNTPNDTYHEQSSRRGSPTDQDPPKGSYYRPSPYRDAPTDRGVIDNSYYRPSFSVRNTSVSSGSKGRAVSLASTYSLGESLNNEETLITESWAKLSSHKHEELMVPAYSSPEPPISIEESWVEIASRKHKELMATKAANTKYVPLATYVEESGPFKQTVTFEQSTSVEKDAPIDTVRDTRLSLINRKKQSKAEGLDIQHQISSLMYPRRRNPRRISPTEPKMNVAADVEKGVSDAKLLQSSAQHSDTPLLLVPLQEMHPQSNALLSASDQGIHPERQGFLNNPPLLISSSQRPSISSKKSMFVTVQEIYPQSELNVSALRQGMHPERQFLLQTSPSPNESLEHLHLQAESRPLISPPKVKINTQTLQSKIQELRSVSFAGEKPRPIPSIMNEPLLTDDPFESDQYQSVEPAIPTHWQD</sequence>
<dbReference type="KEGG" id="bfu:BCIN_14g03080"/>
<reference evidence="2 3" key="3">
    <citation type="journal article" date="2017" name="Mol. Plant Pathol.">
        <title>A gapless genome sequence of the fungus Botrytis cinerea.</title>
        <authorList>
            <person name="Van Kan J.A."/>
            <person name="Stassen J.H."/>
            <person name="Mosbach A."/>
            <person name="Van Der Lee T.A."/>
            <person name="Faino L."/>
            <person name="Farmer A.D."/>
            <person name="Papasotiriou D.G."/>
            <person name="Zhou S."/>
            <person name="Seidl M.F."/>
            <person name="Cottam E."/>
            <person name="Edel D."/>
            <person name="Hahn M."/>
            <person name="Schwartz D.C."/>
            <person name="Dietrich R.A."/>
            <person name="Widdison S."/>
            <person name="Scalliet G."/>
        </authorList>
    </citation>
    <scope>NUCLEOTIDE SEQUENCE [LARGE SCALE GENOMIC DNA]</scope>
    <source>
        <strain evidence="2 3">B05.10</strain>
    </source>
</reference>
<evidence type="ECO:0000256" key="1">
    <source>
        <dbReference type="SAM" id="MobiDB-lite"/>
    </source>
</evidence>